<sequence>MQKIAEKRVRPFIGDHPTIDERFLIHSTGAGHTLLAGTVMGRKDGKTGPWVATATPLGILMEDVAVPAAGDAWAPFYTHCEAIADGLVWADGVSAADQQTAIADLRKLGIFVR</sequence>
<evidence type="ECO:0000313" key="2">
    <source>
        <dbReference type="Proteomes" id="UP001180616"/>
    </source>
</evidence>
<accession>A0ABY9R3R6</accession>
<organism evidence="1 2">
    <name type="scientific">Nitratidesulfovibrio liaohensis</name>
    <dbReference type="NCBI Taxonomy" id="2604158"/>
    <lineage>
        <taxon>Bacteria</taxon>
        <taxon>Pseudomonadati</taxon>
        <taxon>Thermodesulfobacteriota</taxon>
        <taxon>Desulfovibrionia</taxon>
        <taxon>Desulfovibrionales</taxon>
        <taxon>Desulfovibrionaceae</taxon>
        <taxon>Nitratidesulfovibrio</taxon>
    </lineage>
</organism>
<dbReference type="RefSeq" id="WP_309541727.1">
    <property type="nucleotide sequence ID" value="NZ_CP133659.1"/>
</dbReference>
<dbReference type="InterPro" id="IPR004195">
    <property type="entry name" value="Head_decoration_D"/>
</dbReference>
<gene>
    <name evidence="1" type="ORF">KPS_000283</name>
</gene>
<evidence type="ECO:0000313" key="1">
    <source>
        <dbReference type="EMBL" id="WMW65772.1"/>
    </source>
</evidence>
<dbReference type="Proteomes" id="UP001180616">
    <property type="component" value="Chromosome"/>
</dbReference>
<name>A0ABY9R3R6_9BACT</name>
<proteinExistence type="predicted"/>
<reference evidence="1" key="1">
    <citation type="submission" date="2023-09" db="EMBL/GenBank/DDBJ databases">
        <authorList>
            <consortium name="CW5 consortium"/>
            <person name="Lu C.-W."/>
        </authorList>
    </citation>
    <scope>NUCLEOTIDE SEQUENCE</scope>
    <source>
        <strain evidence="1">KPS</strain>
    </source>
</reference>
<dbReference type="EMBL" id="CP133659">
    <property type="protein sequence ID" value="WMW65772.1"/>
    <property type="molecule type" value="Genomic_DNA"/>
</dbReference>
<dbReference type="Gene3D" id="2.40.300.10">
    <property type="entry name" value="Head decoration protein D"/>
    <property type="match status" value="1"/>
</dbReference>
<dbReference type="Pfam" id="PF02924">
    <property type="entry name" value="HDPD"/>
    <property type="match status" value="1"/>
</dbReference>
<keyword evidence="2" id="KW-1185">Reference proteome</keyword>
<protein>
    <submittedName>
        <fullName evidence="1">Head decoration protein</fullName>
    </submittedName>
</protein>